<accession>A0A9J5XEK7</accession>
<evidence type="ECO:0000313" key="1">
    <source>
        <dbReference type="EMBL" id="KAG5585660.1"/>
    </source>
</evidence>
<evidence type="ECO:0000313" key="2">
    <source>
        <dbReference type="Proteomes" id="UP000824120"/>
    </source>
</evidence>
<proteinExistence type="predicted"/>
<comment type="caution">
    <text evidence="1">The sequence shown here is derived from an EMBL/GenBank/DDBJ whole genome shotgun (WGS) entry which is preliminary data.</text>
</comment>
<sequence>MKKTIKGEVGTSPNISMKQYYTAQWSRTASCRVIRRHRLTSLKDQPMLFSESEWGKVFAGLHAANGCPRVTHLKRGKWPGRELIFI</sequence>
<dbReference type="AlphaFoldDB" id="A0A9J5XEK7"/>
<dbReference type="Proteomes" id="UP000824120">
    <property type="component" value="Chromosome 9"/>
</dbReference>
<gene>
    <name evidence="1" type="ORF">H5410_046094</name>
</gene>
<keyword evidence="2" id="KW-1185">Reference proteome</keyword>
<name>A0A9J5XEK7_SOLCO</name>
<dbReference type="EMBL" id="JACXVP010000009">
    <property type="protein sequence ID" value="KAG5585660.1"/>
    <property type="molecule type" value="Genomic_DNA"/>
</dbReference>
<organism evidence="1 2">
    <name type="scientific">Solanum commersonii</name>
    <name type="common">Commerson's wild potato</name>
    <name type="synonym">Commerson's nightshade</name>
    <dbReference type="NCBI Taxonomy" id="4109"/>
    <lineage>
        <taxon>Eukaryota</taxon>
        <taxon>Viridiplantae</taxon>
        <taxon>Streptophyta</taxon>
        <taxon>Embryophyta</taxon>
        <taxon>Tracheophyta</taxon>
        <taxon>Spermatophyta</taxon>
        <taxon>Magnoliopsida</taxon>
        <taxon>eudicotyledons</taxon>
        <taxon>Gunneridae</taxon>
        <taxon>Pentapetalae</taxon>
        <taxon>asterids</taxon>
        <taxon>lamiids</taxon>
        <taxon>Solanales</taxon>
        <taxon>Solanaceae</taxon>
        <taxon>Solanoideae</taxon>
        <taxon>Solaneae</taxon>
        <taxon>Solanum</taxon>
    </lineage>
</organism>
<reference evidence="1 2" key="1">
    <citation type="submission" date="2020-09" db="EMBL/GenBank/DDBJ databases">
        <title>De no assembly of potato wild relative species, Solanum commersonii.</title>
        <authorList>
            <person name="Cho K."/>
        </authorList>
    </citation>
    <scope>NUCLEOTIDE SEQUENCE [LARGE SCALE GENOMIC DNA]</scope>
    <source>
        <strain evidence="1">LZ3.2</strain>
        <tissue evidence="1">Leaf</tissue>
    </source>
</reference>
<protein>
    <submittedName>
        <fullName evidence="1">Uncharacterized protein</fullName>
    </submittedName>
</protein>